<name>A0ABS0H9Y7_9ACTN</name>
<accession>A0ABS0H9Y7</accession>
<evidence type="ECO:0000313" key="2">
    <source>
        <dbReference type="Proteomes" id="UP000638560"/>
    </source>
</evidence>
<comment type="caution">
    <text evidence="1">The sequence shown here is derived from an EMBL/GenBank/DDBJ whole genome shotgun (WGS) entry which is preliminary data.</text>
</comment>
<proteinExistence type="predicted"/>
<gene>
    <name evidence="1" type="ORF">I0C86_41250</name>
</gene>
<organism evidence="1 2">
    <name type="scientific">Plantactinospora alkalitolerans</name>
    <dbReference type="NCBI Taxonomy" id="2789879"/>
    <lineage>
        <taxon>Bacteria</taxon>
        <taxon>Bacillati</taxon>
        <taxon>Actinomycetota</taxon>
        <taxon>Actinomycetes</taxon>
        <taxon>Micromonosporales</taxon>
        <taxon>Micromonosporaceae</taxon>
        <taxon>Plantactinospora</taxon>
    </lineage>
</organism>
<dbReference type="EMBL" id="JADPUN010000422">
    <property type="protein sequence ID" value="MBF9135280.1"/>
    <property type="molecule type" value="Genomic_DNA"/>
</dbReference>
<evidence type="ECO:0000313" key="1">
    <source>
        <dbReference type="EMBL" id="MBF9135280.1"/>
    </source>
</evidence>
<keyword evidence="2" id="KW-1185">Reference proteome</keyword>
<sequence length="121" mass="12859">MEDNASVYRQATITVRCRYGGDEREPYQPNVMAALEGLDMALHALNLAGGGYPLGAQGRGPYGAAETAMRVALTEGYGAELAERIIDIRVESGEDMAYCIDSAKREAAELAAEATLDAADD</sequence>
<protein>
    <submittedName>
        <fullName evidence="1">Uncharacterized protein</fullName>
    </submittedName>
</protein>
<reference evidence="1 2" key="1">
    <citation type="submission" date="2020-11" db="EMBL/GenBank/DDBJ databases">
        <title>A novel isolate from a Black sea contaminated sediment with potential to produce alkanes: Plantactinospora alkalitolerans sp. nov.</title>
        <authorList>
            <person name="Carro L."/>
            <person name="Veyisoglu A."/>
            <person name="Guven K."/>
            <person name="Schumann P."/>
            <person name="Klenk H.-P."/>
            <person name="Sahin N."/>
        </authorList>
    </citation>
    <scope>NUCLEOTIDE SEQUENCE [LARGE SCALE GENOMIC DNA]</scope>
    <source>
        <strain evidence="1 2">S1510</strain>
    </source>
</reference>
<dbReference type="Proteomes" id="UP000638560">
    <property type="component" value="Unassembled WGS sequence"/>
</dbReference>
<dbReference type="RefSeq" id="WP_196206736.1">
    <property type="nucleotide sequence ID" value="NZ_JADPUN010000422.1"/>
</dbReference>